<dbReference type="AlphaFoldDB" id="A0A7X0XIM5"/>
<dbReference type="EMBL" id="JAARRW010000002">
    <property type="protein sequence ID" value="MBC1561699.1"/>
    <property type="molecule type" value="Genomic_DNA"/>
</dbReference>
<evidence type="ECO:0000313" key="5">
    <source>
        <dbReference type="Proteomes" id="UP000541955"/>
    </source>
</evidence>
<feature type="coiled-coil region" evidence="2">
    <location>
        <begin position="101"/>
        <end position="128"/>
    </location>
</feature>
<protein>
    <recommendedName>
        <fullName evidence="3">LXG domain-containing protein</fullName>
    </recommendedName>
</protein>
<evidence type="ECO:0000256" key="1">
    <source>
        <dbReference type="ARBA" id="ARBA00034117"/>
    </source>
</evidence>
<name>A0A7X0XIM5_9LIST</name>
<feature type="domain" description="LXG" evidence="3">
    <location>
        <begin position="1"/>
        <end position="231"/>
    </location>
</feature>
<comment type="caution">
    <text evidence="4">The sequence shown here is derived from an EMBL/GenBank/DDBJ whole genome shotgun (WGS) entry which is preliminary data.</text>
</comment>
<keyword evidence="2" id="KW-0175">Coiled coil</keyword>
<evidence type="ECO:0000313" key="4">
    <source>
        <dbReference type="EMBL" id="MBC1561699.1"/>
    </source>
</evidence>
<gene>
    <name evidence="4" type="ORF">HB902_06420</name>
</gene>
<comment type="similarity">
    <text evidence="1">In the N-terminal section; belongs to the LXG family.</text>
</comment>
<accession>A0A7X0XIM5</accession>
<evidence type="ECO:0000256" key="2">
    <source>
        <dbReference type="SAM" id="Coils"/>
    </source>
</evidence>
<dbReference type="Pfam" id="PF14414">
    <property type="entry name" value="WHH"/>
    <property type="match status" value="1"/>
</dbReference>
<reference evidence="4 5" key="1">
    <citation type="submission" date="2020-03" db="EMBL/GenBank/DDBJ databases">
        <title>Soil Listeria distribution.</title>
        <authorList>
            <person name="Liao J."/>
            <person name="Wiedmann M."/>
        </authorList>
    </citation>
    <scope>NUCLEOTIDE SEQUENCE [LARGE SCALE GENOMIC DNA]</scope>
    <source>
        <strain evidence="4 5">FSL L7-1387</strain>
    </source>
</reference>
<organism evidence="4 5">
    <name type="scientific">Listeria booriae</name>
    <dbReference type="NCBI Taxonomy" id="1552123"/>
    <lineage>
        <taxon>Bacteria</taxon>
        <taxon>Bacillati</taxon>
        <taxon>Bacillota</taxon>
        <taxon>Bacilli</taxon>
        <taxon>Bacillales</taxon>
        <taxon>Listeriaceae</taxon>
        <taxon>Listeria</taxon>
    </lineage>
</organism>
<dbReference type="PROSITE" id="PS51756">
    <property type="entry name" value="LXG"/>
    <property type="match status" value="1"/>
</dbReference>
<sequence length="481" mass="53811">MARIDIAEIHNFVSVFIRESKRVQTELAQRKQVISQFVADSDIQGEIGDQAKAYYRDVYYPLIDATKQSLLDAEEVLQRYVSDFQSQVDPSPNAKLDLAQMYELQADMRKYENKIEDLKFQVNSTANSMAAIGKNIGLQLGLETAIGQFREEARILENYEQFEATHRNVLRDVLTQLYQVKQSLAQIESGIAFHPTSHLFQAKKIHLGTLAPKKPEKSVKTYDFDAYDKTLYGDYWVLSKNGVTDEDCAGATEAYNESLKTGSVKAQEDTIDFEAEYLKAAMEGYDLLTGESITDAQSFSIISGIIISGIALRGRGKLISAAHLSKIKSDLKLKAAKDIEMKTFSKKLMATKPMNSPVPEKWIKKGGSISIDGKGIWSYTNKRGQTVKYPNGYPDFTEYSHPTVKPVTIKYANPTNRPADYKAANIQAGLDRNSIPPVTSLNKAPSGYTWHHMEDGESMMLVDMKVHAEFAHKGGISLKNN</sequence>
<proteinExistence type="inferred from homology"/>
<dbReference type="InterPro" id="IPR032869">
    <property type="entry name" value="WHH_dom_containing"/>
</dbReference>
<dbReference type="InterPro" id="IPR006829">
    <property type="entry name" value="LXG_dom"/>
</dbReference>
<dbReference type="RefSeq" id="WP_185429108.1">
    <property type="nucleotide sequence ID" value="NZ_JAARRW010000002.1"/>
</dbReference>
<dbReference type="Proteomes" id="UP000541955">
    <property type="component" value="Unassembled WGS sequence"/>
</dbReference>
<evidence type="ECO:0000259" key="3">
    <source>
        <dbReference type="PROSITE" id="PS51756"/>
    </source>
</evidence>
<dbReference type="Pfam" id="PF04740">
    <property type="entry name" value="LXG"/>
    <property type="match status" value="1"/>
</dbReference>